<reference evidence="2" key="1">
    <citation type="submission" date="2016-10" db="EMBL/GenBank/DDBJ databases">
        <authorList>
            <person name="Varghese N."/>
            <person name="Submissions S."/>
        </authorList>
    </citation>
    <scope>NUCLEOTIDE SEQUENCE [LARGE SCALE GENOMIC DNA]</scope>
    <source>
        <strain evidence="2">DSM 23095</strain>
    </source>
</reference>
<gene>
    <name evidence="1" type="ORF">SAMN04488104_101946</name>
</gene>
<name>A0A1G6SXH1_9BACT</name>
<dbReference type="Proteomes" id="UP000199060">
    <property type="component" value="Unassembled WGS sequence"/>
</dbReference>
<evidence type="ECO:0000313" key="2">
    <source>
        <dbReference type="Proteomes" id="UP000199060"/>
    </source>
</evidence>
<dbReference type="EMBL" id="FNAC01000019">
    <property type="protein sequence ID" value="SDD21562.1"/>
    <property type="molecule type" value="Genomic_DNA"/>
</dbReference>
<dbReference type="STRING" id="686796.SAMN04488104_101946"/>
<dbReference type="Gene3D" id="2.40.128.110">
    <property type="entry name" value="Lipid/polyisoprenoid-binding, YceI-like"/>
    <property type="match status" value="1"/>
</dbReference>
<sequence length="192" mass="21816">MSWTVFAMILIGSIPADKKESQWLVSDKSVVEILGKTNINSFECQSFNYSGNDILTEVLFPEKNHAVWSGEIVLSSENFDCFNRIMTKDFHQTVKAEEHPQIRVRFLDLIRKNPNTPQESLNGNVEITLAGVCRRFPISCDLKFEKNGKTRLLGSQTVTFSDFQIDPPVKFLGTVKVQNEISVRFGLVLEEI</sequence>
<proteinExistence type="predicted"/>
<evidence type="ECO:0008006" key="3">
    <source>
        <dbReference type="Google" id="ProtNLM"/>
    </source>
</evidence>
<accession>A0A1G6SXH1</accession>
<dbReference type="SUPFAM" id="SSF101874">
    <property type="entry name" value="YceI-like"/>
    <property type="match status" value="1"/>
</dbReference>
<organism evidence="1 2">
    <name type="scientific">Algoriphagus faecimaris</name>
    <dbReference type="NCBI Taxonomy" id="686796"/>
    <lineage>
        <taxon>Bacteria</taxon>
        <taxon>Pseudomonadati</taxon>
        <taxon>Bacteroidota</taxon>
        <taxon>Cytophagia</taxon>
        <taxon>Cytophagales</taxon>
        <taxon>Cyclobacteriaceae</taxon>
        <taxon>Algoriphagus</taxon>
    </lineage>
</organism>
<dbReference type="InterPro" id="IPR036761">
    <property type="entry name" value="TTHA0802/YceI-like_sf"/>
</dbReference>
<keyword evidence="2" id="KW-1185">Reference proteome</keyword>
<dbReference type="AlphaFoldDB" id="A0A1G6SXH1"/>
<evidence type="ECO:0000313" key="1">
    <source>
        <dbReference type="EMBL" id="SDD21562.1"/>
    </source>
</evidence>
<protein>
    <recommendedName>
        <fullName evidence="3">YceI-like domain-containing protein</fullName>
    </recommendedName>
</protein>